<dbReference type="EMBL" id="NHSF01000057">
    <property type="protein sequence ID" value="MBK5930770.1"/>
    <property type="molecule type" value="Genomic_DNA"/>
</dbReference>
<evidence type="ECO:0000313" key="1">
    <source>
        <dbReference type="EMBL" id="MBK5930770.1"/>
    </source>
</evidence>
<dbReference type="RefSeq" id="WP_201245536.1">
    <property type="nucleotide sequence ID" value="NZ_NHSF01000057.1"/>
</dbReference>
<gene>
    <name evidence="1" type="ORF">CCR82_09615</name>
</gene>
<accession>A0AAJ0UH78</accession>
<sequence length="71" mass="8074">MLTHLVQLALRWIVSDQPLAHLERLIVLIAQSNEMVRPIRPRAALSASRLWLRAFDPPSGPHAWSTIWPAT</sequence>
<reference evidence="1" key="2">
    <citation type="journal article" date="2020" name="Microorganisms">
        <title>Osmotic Adaptation and Compatible Solute Biosynthesis of Phototrophic Bacteria as Revealed from Genome Analyses.</title>
        <authorList>
            <person name="Imhoff J.F."/>
            <person name="Rahn T."/>
            <person name="Kunzel S."/>
            <person name="Keller A."/>
            <person name="Neulinger S.C."/>
        </authorList>
    </citation>
    <scope>NUCLEOTIDE SEQUENCE</scope>
    <source>
        <strain evidence="1">DSM 4395</strain>
    </source>
</reference>
<protein>
    <submittedName>
        <fullName evidence="1">Uncharacterized protein</fullName>
    </submittedName>
</protein>
<dbReference type="Proteomes" id="UP001296967">
    <property type="component" value="Unassembled WGS sequence"/>
</dbReference>
<proteinExistence type="predicted"/>
<dbReference type="AlphaFoldDB" id="A0AAJ0UH78"/>
<evidence type="ECO:0000313" key="2">
    <source>
        <dbReference type="Proteomes" id="UP001296967"/>
    </source>
</evidence>
<name>A0AAJ0UH78_HALSE</name>
<organism evidence="1 2">
    <name type="scientific">Halochromatium salexigens</name>
    <name type="common">Chromatium salexigens</name>
    <dbReference type="NCBI Taxonomy" id="49447"/>
    <lineage>
        <taxon>Bacteria</taxon>
        <taxon>Pseudomonadati</taxon>
        <taxon>Pseudomonadota</taxon>
        <taxon>Gammaproteobacteria</taxon>
        <taxon>Chromatiales</taxon>
        <taxon>Chromatiaceae</taxon>
        <taxon>Halochromatium</taxon>
    </lineage>
</organism>
<keyword evidence="2" id="KW-1185">Reference proteome</keyword>
<reference evidence="1" key="1">
    <citation type="submission" date="2017-05" db="EMBL/GenBank/DDBJ databases">
        <authorList>
            <person name="Imhoff J.F."/>
            <person name="Rahn T."/>
            <person name="Kuenzel S."/>
            <person name="Neulinger S.C."/>
        </authorList>
    </citation>
    <scope>NUCLEOTIDE SEQUENCE</scope>
    <source>
        <strain evidence="1">DSM 4395</strain>
    </source>
</reference>
<comment type="caution">
    <text evidence="1">The sequence shown here is derived from an EMBL/GenBank/DDBJ whole genome shotgun (WGS) entry which is preliminary data.</text>
</comment>